<sequence length="114" mass="12811">MTQSWVTALAVGVRLAVLVRLPPSEPFRINTSIAQTRWMNRQLQSSQTRPADTQFASNHQLQPTTHQHTDPPLLRPIQIAHRGSAHPLFRAFYPDPRTSSLTDLSPPGVLVQQQ</sequence>
<dbReference type="Proteomes" id="UP000521872">
    <property type="component" value="Unassembled WGS sequence"/>
</dbReference>
<reference evidence="2 3" key="1">
    <citation type="submission" date="2019-12" db="EMBL/GenBank/DDBJ databases">
        <authorList>
            <person name="Floudas D."/>
            <person name="Bentzer J."/>
            <person name="Ahren D."/>
            <person name="Johansson T."/>
            <person name="Persson P."/>
            <person name="Tunlid A."/>
        </authorList>
    </citation>
    <scope>NUCLEOTIDE SEQUENCE [LARGE SCALE GENOMIC DNA]</scope>
    <source>
        <strain evidence="2 3">CBS 102.39</strain>
    </source>
</reference>
<gene>
    <name evidence="2" type="ORF">D9613_012660</name>
</gene>
<evidence type="ECO:0008006" key="4">
    <source>
        <dbReference type="Google" id="ProtNLM"/>
    </source>
</evidence>
<evidence type="ECO:0000313" key="3">
    <source>
        <dbReference type="Proteomes" id="UP000521872"/>
    </source>
</evidence>
<feature type="signal peptide" evidence="1">
    <location>
        <begin position="1"/>
        <end position="26"/>
    </location>
</feature>
<feature type="chain" id="PRO_5034542597" description="Secreted protein" evidence="1">
    <location>
        <begin position="27"/>
        <end position="114"/>
    </location>
</feature>
<organism evidence="2 3">
    <name type="scientific">Agrocybe pediades</name>
    <dbReference type="NCBI Taxonomy" id="84607"/>
    <lineage>
        <taxon>Eukaryota</taxon>
        <taxon>Fungi</taxon>
        <taxon>Dikarya</taxon>
        <taxon>Basidiomycota</taxon>
        <taxon>Agaricomycotina</taxon>
        <taxon>Agaricomycetes</taxon>
        <taxon>Agaricomycetidae</taxon>
        <taxon>Agaricales</taxon>
        <taxon>Agaricineae</taxon>
        <taxon>Strophariaceae</taxon>
        <taxon>Agrocybe</taxon>
    </lineage>
</organism>
<keyword evidence="1" id="KW-0732">Signal</keyword>
<proteinExistence type="predicted"/>
<name>A0A8H4QV58_9AGAR</name>
<protein>
    <recommendedName>
        <fullName evidence="4">Secreted protein</fullName>
    </recommendedName>
</protein>
<dbReference type="AlphaFoldDB" id="A0A8H4QV58"/>
<dbReference type="EMBL" id="JAACJL010000019">
    <property type="protein sequence ID" value="KAF4618095.1"/>
    <property type="molecule type" value="Genomic_DNA"/>
</dbReference>
<comment type="caution">
    <text evidence="2">The sequence shown here is derived from an EMBL/GenBank/DDBJ whole genome shotgun (WGS) entry which is preliminary data.</text>
</comment>
<keyword evidence="3" id="KW-1185">Reference proteome</keyword>
<accession>A0A8H4QV58</accession>
<evidence type="ECO:0000313" key="2">
    <source>
        <dbReference type="EMBL" id="KAF4618095.1"/>
    </source>
</evidence>
<evidence type="ECO:0000256" key="1">
    <source>
        <dbReference type="SAM" id="SignalP"/>
    </source>
</evidence>